<dbReference type="PANTHER" id="PTHR11851:SF49">
    <property type="entry name" value="MITOCHONDRIAL-PROCESSING PEPTIDASE SUBUNIT ALPHA"/>
    <property type="match status" value="1"/>
</dbReference>
<evidence type="ECO:0000313" key="9">
    <source>
        <dbReference type="Proteomes" id="UP001241110"/>
    </source>
</evidence>
<dbReference type="GO" id="GO:0006508">
    <property type="term" value="P:proteolysis"/>
    <property type="evidence" value="ECO:0007669"/>
    <property type="project" value="InterPro"/>
</dbReference>
<feature type="domain" description="Peptidase M16 C-terminal" evidence="7">
    <location>
        <begin position="674"/>
        <end position="854"/>
    </location>
</feature>
<dbReference type="RefSeq" id="WP_313976641.1">
    <property type="nucleotide sequence ID" value="NZ_JASJOS010000002.1"/>
</dbReference>
<dbReference type="PROSITE" id="PS00143">
    <property type="entry name" value="INSULINASE"/>
    <property type="match status" value="1"/>
</dbReference>
<dbReference type="AlphaFoldDB" id="A0AAE3QMJ3"/>
<feature type="region of interest" description="Disordered" evidence="4">
    <location>
        <begin position="928"/>
        <end position="947"/>
    </location>
</feature>
<dbReference type="Pfam" id="PF05193">
    <property type="entry name" value="Peptidase_M16_C"/>
    <property type="match status" value="2"/>
</dbReference>
<evidence type="ECO:0000256" key="1">
    <source>
        <dbReference type="ARBA" id="ARBA00001947"/>
    </source>
</evidence>
<keyword evidence="5" id="KW-0732">Signal</keyword>
<evidence type="ECO:0000313" key="8">
    <source>
        <dbReference type="EMBL" id="MDJ1480073.1"/>
    </source>
</evidence>
<comment type="similarity">
    <text evidence="2 3">Belongs to the peptidase M16 family.</text>
</comment>
<evidence type="ECO:0000259" key="7">
    <source>
        <dbReference type="Pfam" id="PF05193"/>
    </source>
</evidence>
<dbReference type="InterPro" id="IPR050361">
    <property type="entry name" value="MPP/UQCRC_Complex"/>
</dbReference>
<protein>
    <submittedName>
        <fullName evidence="8">Pitrilysin family protein</fullName>
    </submittedName>
</protein>
<reference evidence="8" key="1">
    <citation type="submission" date="2023-05" db="EMBL/GenBank/DDBJ databases">
        <authorList>
            <person name="Zhang X."/>
        </authorList>
    </citation>
    <scope>NUCLEOTIDE SEQUENCE</scope>
    <source>
        <strain evidence="8">YF14B1</strain>
    </source>
</reference>
<comment type="cofactor">
    <cofactor evidence="1">
        <name>Zn(2+)</name>
        <dbReference type="ChEBI" id="CHEBI:29105"/>
    </cofactor>
</comment>
<feature type="domain" description="Peptidase M16 C-terminal" evidence="7">
    <location>
        <begin position="221"/>
        <end position="397"/>
    </location>
</feature>
<feature type="domain" description="Peptidase M16 N-terminal" evidence="6">
    <location>
        <begin position="525"/>
        <end position="647"/>
    </location>
</feature>
<organism evidence="8 9">
    <name type="scientific">Xanthocytophaga flava</name>
    <dbReference type="NCBI Taxonomy" id="3048013"/>
    <lineage>
        <taxon>Bacteria</taxon>
        <taxon>Pseudomonadati</taxon>
        <taxon>Bacteroidota</taxon>
        <taxon>Cytophagia</taxon>
        <taxon>Cytophagales</taxon>
        <taxon>Rhodocytophagaceae</taxon>
        <taxon>Xanthocytophaga</taxon>
    </lineage>
</organism>
<dbReference type="InterPro" id="IPR007863">
    <property type="entry name" value="Peptidase_M16_C"/>
</dbReference>
<dbReference type="Proteomes" id="UP001241110">
    <property type="component" value="Unassembled WGS sequence"/>
</dbReference>
<feature type="domain" description="Peptidase M16 N-terminal" evidence="6">
    <location>
        <begin position="67"/>
        <end position="212"/>
    </location>
</feature>
<evidence type="ECO:0000256" key="5">
    <source>
        <dbReference type="SAM" id="SignalP"/>
    </source>
</evidence>
<evidence type="ECO:0000256" key="4">
    <source>
        <dbReference type="SAM" id="MobiDB-lite"/>
    </source>
</evidence>
<feature type="chain" id="PRO_5042022816" evidence="5">
    <location>
        <begin position="23"/>
        <end position="947"/>
    </location>
</feature>
<dbReference type="GO" id="GO:0046872">
    <property type="term" value="F:metal ion binding"/>
    <property type="evidence" value="ECO:0007669"/>
    <property type="project" value="InterPro"/>
</dbReference>
<proteinExistence type="inferred from homology"/>
<feature type="signal peptide" evidence="5">
    <location>
        <begin position="1"/>
        <end position="22"/>
    </location>
</feature>
<sequence length="947" mass="106150">MKHSTPISLAIAGLLLAMNSFAQTPSKTTSKTTTKPISGTTVKVSAPVKVTSVEGITEYALSNGMKVLLFPDQSKQTITVNITYLVGSRNENYGETGMAHLLEHLVFKGSTKHPNVAQELTAHGCNPNGTTWLDRTNYFEVFQATDENLHWALDMESDRMVNSFIAKKDLESEMTVVRNEFEMGENYPSNILMQRTVSSAYLWHNYGNSTIGARADIEKVPIDRLKAFYRNYYQPDNAILLVAGKIDEAKTLKLINERFGIIPKPTRKLQTTYTDEPTQDGERLVSLQRTGDVQALCAVYHIPAGAHADFPACEVMTELLTDEPSGKLYKSLVETKKASYVYGYNFALREPGVAVYNAGIRLESSLDSAKTIFVKTLNDFAKYTPSQEEVDRIKNKMSKNAELTLNSPEDFGINLSEYIAQGDWRLFFYTRDQIQKVTPEDVHRVAQNYLKPSNRTLGEFIPTKNPDRAEIPVAPDIASLLKDYKGGEAIAQGEVFDPSPSNIESRTKRETVGGVKMAFLSKETRGDAVNAQLVLKFGDINSLQNKGIVGSQVVSMLMRGTEKHTRQQIQDELDKLKARVYVYGGADKCVVNIETLRNNLPAVLKLVSEFVQTPSFPVEEWEKLKQEKLAQIEEQKSDPQSIAYSELNRYINPFPKGDPRYNFTFDEQIAELNSLTIDQIKQFHKDFYGASNANLAISGDFDEKEIKNLVTQSLANWKSPKPYSRLTRTYQDIAAINKSFETPDKANAMFFAQVKLPINDNDPDYPALLLGNEILGGGFLNSRLATRIRQKDGISYGVGSYAFADQSEDKIGGWGAYAIYAPENAGKLEIAFQEEIKKVLTDGFTKQEIEEAKKGWLQNNQVSRAQDSYIAGKLEDNLTYNRTFKWDEDFENKVKALTPEQINAIMKKYIDPAKISIVKAGDFEKAKKKMGMQQEEKPAQAAGNKKP</sequence>
<name>A0AAE3QMJ3_9BACT</name>
<evidence type="ECO:0000256" key="2">
    <source>
        <dbReference type="ARBA" id="ARBA00007261"/>
    </source>
</evidence>
<dbReference type="InterPro" id="IPR011765">
    <property type="entry name" value="Pept_M16_N"/>
</dbReference>
<dbReference type="InterPro" id="IPR001431">
    <property type="entry name" value="Pept_M16_Zn_BS"/>
</dbReference>
<comment type="caution">
    <text evidence="8">The sequence shown here is derived from an EMBL/GenBank/DDBJ whole genome shotgun (WGS) entry which is preliminary data.</text>
</comment>
<dbReference type="SUPFAM" id="SSF63411">
    <property type="entry name" value="LuxS/MPP-like metallohydrolase"/>
    <property type="match status" value="4"/>
</dbReference>
<dbReference type="InterPro" id="IPR011249">
    <property type="entry name" value="Metalloenz_LuxS/M16"/>
</dbReference>
<evidence type="ECO:0000259" key="6">
    <source>
        <dbReference type="Pfam" id="PF00675"/>
    </source>
</evidence>
<evidence type="ECO:0000256" key="3">
    <source>
        <dbReference type="RuleBase" id="RU004447"/>
    </source>
</evidence>
<dbReference type="Pfam" id="PF00675">
    <property type="entry name" value="Peptidase_M16"/>
    <property type="match status" value="2"/>
</dbReference>
<dbReference type="GO" id="GO:0004222">
    <property type="term" value="F:metalloendopeptidase activity"/>
    <property type="evidence" value="ECO:0007669"/>
    <property type="project" value="InterPro"/>
</dbReference>
<dbReference type="PANTHER" id="PTHR11851">
    <property type="entry name" value="METALLOPROTEASE"/>
    <property type="match status" value="1"/>
</dbReference>
<dbReference type="EMBL" id="JASJOS010000002">
    <property type="protein sequence ID" value="MDJ1480073.1"/>
    <property type="molecule type" value="Genomic_DNA"/>
</dbReference>
<gene>
    <name evidence="8" type="ORF">QNI16_06215</name>
</gene>
<dbReference type="Gene3D" id="3.30.830.10">
    <property type="entry name" value="Metalloenzyme, LuxS/M16 peptidase-like"/>
    <property type="match status" value="4"/>
</dbReference>
<accession>A0AAE3QMJ3</accession>